<evidence type="ECO:0000256" key="1">
    <source>
        <dbReference type="SAM" id="Phobius"/>
    </source>
</evidence>
<accession>A0ABR7I7N9</accession>
<feature type="transmembrane region" description="Helical" evidence="1">
    <location>
        <begin position="115"/>
        <end position="134"/>
    </location>
</feature>
<protein>
    <submittedName>
        <fullName evidence="2">Uncharacterized protein</fullName>
    </submittedName>
</protein>
<keyword evidence="1" id="KW-0812">Transmembrane</keyword>
<organism evidence="2 3">
    <name type="scientific">Roseburia yibonii</name>
    <dbReference type="NCBI Taxonomy" id="2763063"/>
    <lineage>
        <taxon>Bacteria</taxon>
        <taxon>Bacillati</taxon>
        <taxon>Bacillota</taxon>
        <taxon>Clostridia</taxon>
        <taxon>Lachnospirales</taxon>
        <taxon>Lachnospiraceae</taxon>
        <taxon>Roseburia</taxon>
    </lineage>
</organism>
<feature type="transmembrane region" description="Helical" evidence="1">
    <location>
        <begin position="89"/>
        <end position="109"/>
    </location>
</feature>
<feature type="transmembrane region" description="Helical" evidence="1">
    <location>
        <begin position="55"/>
        <end position="77"/>
    </location>
</feature>
<keyword evidence="1" id="KW-1133">Transmembrane helix</keyword>
<gene>
    <name evidence="2" type="ORF">H8Z76_02640</name>
</gene>
<sequence length="162" mass="18556">MRKTGKSINGGKYVLKKYRFGFDICGLVLFFLIMIPNFVWFVVPAPHDILRVESVTLVVDNIASIAQVVMVVGLCIFRNIGREKIRITNFIIVTTVCSLIYFLCWILYYLGITNVGVILGLTIFPCLAFLFYSFDRKNMFAFVPALIFMICHLVYAIINYIV</sequence>
<keyword evidence="1" id="KW-0472">Membrane</keyword>
<evidence type="ECO:0000313" key="2">
    <source>
        <dbReference type="EMBL" id="MBC5752930.1"/>
    </source>
</evidence>
<dbReference type="Proteomes" id="UP000621540">
    <property type="component" value="Unassembled WGS sequence"/>
</dbReference>
<dbReference type="EMBL" id="JACOQH010000002">
    <property type="protein sequence ID" value="MBC5752930.1"/>
    <property type="molecule type" value="Genomic_DNA"/>
</dbReference>
<reference evidence="2 3" key="1">
    <citation type="submission" date="2020-08" db="EMBL/GenBank/DDBJ databases">
        <title>Genome public.</title>
        <authorList>
            <person name="Liu C."/>
            <person name="Sun Q."/>
        </authorList>
    </citation>
    <scope>NUCLEOTIDE SEQUENCE [LARGE SCALE GENOMIC DNA]</scope>
    <source>
        <strain evidence="2 3">BX0805</strain>
    </source>
</reference>
<feature type="transmembrane region" description="Helical" evidence="1">
    <location>
        <begin position="141"/>
        <end position="161"/>
    </location>
</feature>
<name>A0ABR7I7N9_9FIRM</name>
<evidence type="ECO:0000313" key="3">
    <source>
        <dbReference type="Proteomes" id="UP000621540"/>
    </source>
</evidence>
<comment type="caution">
    <text evidence="2">The sequence shown here is derived from an EMBL/GenBank/DDBJ whole genome shotgun (WGS) entry which is preliminary data.</text>
</comment>
<feature type="transmembrane region" description="Helical" evidence="1">
    <location>
        <begin position="20"/>
        <end position="43"/>
    </location>
</feature>
<keyword evidence="3" id="KW-1185">Reference proteome</keyword>
<proteinExistence type="predicted"/>